<dbReference type="Pfam" id="PF01066">
    <property type="entry name" value="CDP-OH_P_transf"/>
    <property type="match status" value="1"/>
</dbReference>
<sequence>MSTTISPVRGGTGSWEGCPRALDGLISVYERELLEDIAHRLPSFVLPDHLTVLGVFGTALAAAGLIASHVTPLFLWLALFGLFLNWVGDSLDGTLARVRRIERPRYGFFVDHVSDVASQFLLVLGLGLSPLMRFDIATLALLGYMALSVYTYVKLHVTRTMQITYFGVGPTEVRILIGSGLILAALAELPRVTTPIGRLSLFDAVGLLLFIFAISSAALMFVRDARQLALIDPARHGVPAEVSMIDISSGNDGSEAVHGFNA</sequence>
<dbReference type="GO" id="GO:0016020">
    <property type="term" value="C:membrane"/>
    <property type="evidence" value="ECO:0007669"/>
    <property type="project" value="InterPro"/>
</dbReference>
<dbReference type="EMBL" id="BARS01003897">
    <property type="protein sequence ID" value="GAF69820.1"/>
    <property type="molecule type" value="Genomic_DNA"/>
</dbReference>
<gene>
    <name evidence="2" type="ORF">S01H1_07577</name>
</gene>
<keyword evidence="1" id="KW-1133">Transmembrane helix</keyword>
<organism evidence="2">
    <name type="scientific">marine sediment metagenome</name>
    <dbReference type="NCBI Taxonomy" id="412755"/>
    <lineage>
        <taxon>unclassified sequences</taxon>
        <taxon>metagenomes</taxon>
        <taxon>ecological metagenomes</taxon>
    </lineage>
</organism>
<dbReference type="Gene3D" id="1.20.120.1760">
    <property type="match status" value="1"/>
</dbReference>
<evidence type="ECO:0008006" key="3">
    <source>
        <dbReference type="Google" id="ProtNLM"/>
    </source>
</evidence>
<dbReference type="GO" id="GO:0008654">
    <property type="term" value="P:phospholipid biosynthetic process"/>
    <property type="evidence" value="ECO:0007669"/>
    <property type="project" value="InterPro"/>
</dbReference>
<dbReference type="GO" id="GO:0016780">
    <property type="term" value="F:phosphotransferase activity, for other substituted phosphate groups"/>
    <property type="evidence" value="ECO:0007669"/>
    <property type="project" value="InterPro"/>
</dbReference>
<evidence type="ECO:0000256" key="1">
    <source>
        <dbReference type="SAM" id="Phobius"/>
    </source>
</evidence>
<feature type="transmembrane region" description="Helical" evidence="1">
    <location>
        <begin position="134"/>
        <end position="153"/>
    </location>
</feature>
<dbReference type="InterPro" id="IPR043130">
    <property type="entry name" value="CDP-OH_PTrfase_TM_dom"/>
</dbReference>
<evidence type="ECO:0000313" key="2">
    <source>
        <dbReference type="EMBL" id="GAF69820.1"/>
    </source>
</evidence>
<feature type="transmembrane region" description="Helical" evidence="1">
    <location>
        <begin position="199"/>
        <end position="222"/>
    </location>
</feature>
<feature type="transmembrane region" description="Helical" evidence="1">
    <location>
        <begin position="73"/>
        <end position="96"/>
    </location>
</feature>
<dbReference type="InterPro" id="IPR000462">
    <property type="entry name" value="CDP-OH_P_trans"/>
</dbReference>
<reference evidence="2" key="1">
    <citation type="journal article" date="2014" name="Front. Microbiol.">
        <title>High frequency of phylogenetically diverse reductive dehalogenase-homologous genes in deep subseafloor sedimentary metagenomes.</title>
        <authorList>
            <person name="Kawai M."/>
            <person name="Futagami T."/>
            <person name="Toyoda A."/>
            <person name="Takaki Y."/>
            <person name="Nishi S."/>
            <person name="Hori S."/>
            <person name="Arai W."/>
            <person name="Tsubouchi T."/>
            <person name="Morono Y."/>
            <person name="Uchiyama I."/>
            <person name="Ito T."/>
            <person name="Fujiyama A."/>
            <person name="Inagaki F."/>
            <person name="Takami H."/>
        </authorList>
    </citation>
    <scope>NUCLEOTIDE SEQUENCE</scope>
    <source>
        <strain evidence="2">Expedition CK06-06</strain>
    </source>
</reference>
<accession>X0T176</accession>
<keyword evidence="1" id="KW-0812">Transmembrane</keyword>
<proteinExistence type="predicted"/>
<keyword evidence="1" id="KW-0472">Membrane</keyword>
<feature type="transmembrane region" description="Helical" evidence="1">
    <location>
        <begin position="165"/>
        <end position="187"/>
    </location>
</feature>
<dbReference type="AlphaFoldDB" id="X0T176"/>
<comment type="caution">
    <text evidence="2">The sequence shown here is derived from an EMBL/GenBank/DDBJ whole genome shotgun (WGS) entry which is preliminary data.</text>
</comment>
<protein>
    <recommendedName>
        <fullName evidence="3">CDP-alcohol phosphatidyltransferase</fullName>
    </recommendedName>
</protein>
<name>X0T176_9ZZZZ</name>